<evidence type="ECO:0000256" key="4">
    <source>
        <dbReference type="ARBA" id="ARBA00022741"/>
    </source>
</evidence>
<dbReference type="Proteomes" id="UP000886069">
    <property type="component" value="Unassembled WGS sequence"/>
</dbReference>
<evidence type="ECO:0000256" key="8">
    <source>
        <dbReference type="ARBA" id="ARBA00049929"/>
    </source>
</evidence>
<gene>
    <name evidence="10" type="ORF">ENO08_01190</name>
</gene>
<evidence type="ECO:0000256" key="5">
    <source>
        <dbReference type="ARBA" id="ARBA00022840"/>
    </source>
</evidence>
<dbReference type="Pfam" id="PF00579">
    <property type="entry name" value="tRNA-synt_1b"/>
    <property type="match status" value="1"/>
</dbReference>
<proteinExistence type="inferred from homology"/>
<dbReference type="InterPro" id="IPR002305">
    <property type="entry name" value="aa-tRNA-synth_Ic"/>
</dbReference>
<keyword evidence="5 9" id="KW-0067">ATP-binding</keyword>
<evidence type="ECO:0000256" key="3">
    <source>
        <dbReference type="ARBA" id="ARBA00022598"/>
    </source>
</evidence>
<evidence type="ECO:0000256" key="7">
    <source>
        <dbReference type="ARBA" id="ARBA00023146"/>
    </source>
</evidence>
<keyword evidence="6 9" id="KW-0648">Protein biosynthesis</keyword>
<name>A0A7V2ATN4_UNCEI</name>
<accession>A0A7V2ATN4</accession>
<evidence type="ECO:0000256" key="2">
    <source>
        <dbReference type="ARBA" id="ARBA00013161"/>
    </source>
</evidence>
<keyword evidence="3 9" id="KW-0436">Ligase</keyword>
<dbReference type="AlphaFoldDB" id="A0A7V2ATN4"/>
<dbReference type="InterPro" id="IPR050203">
    <property type="entry name" value="Trp-tRNA_synthetase"/>
</dbReference>
<feature type="non-terminal residue" evidence="10">
    <location>
        <position position="1"/>
    </location>
</feature>
<dbReference type="EMBL" id="DSEC01000084">
    <property type="protein sequence ID" value="HER43058.1"/>
    <property type="molecule type" value="Genomic_DNA"/>
</dbReference>
<dbReference type="GO" id="GO:0006436">
    <property type="term" value="P:tryptophanyl-tRNA aminoacylation"/>
    <property type="evidence" value="ECO:0007669"/>
    <property type="project" value="TreeGrafter"/>
</dbReference>
<dbReference type="GO" id="GO:0005524">
    <property type="term" value="F:ATP binding"/>
    <property type="evidence" value="ECO:0007669"/>
    <property type="project" value="UniProtKB-KW"/>
</dbReference>
<dbReference type="PANTHER" id="PTHR43766">
    <property type="entry name" value="TRYPTOPHAN--TRNA LIGASE, MITOCHONDRIAL"/>
    <property type="match status" value="1"/>
</dbReference>
<dbReference type="EC" id="6.1.1.2" evidence="2"/>
<dbReference type="GO" id="GO:0004830">
    <property type="term" value="F:tryptophan-tRNA ligase activity"/>
    <property type="evidence" value="ECO:0007669"/>
    <property type="project" value="UniProtKB-EC"/>
</dbReference>
<comment type="similarity">
    <text evidence="1 9">Belongs to the class-I aminoacyl-tRNA synthetase family.</text>
</comment>
<dbReference type="Gene3D" id="1.10.240.10">
    <property type="entry name" value="Tyrosyl-Transfer RNA Synthetase"/>
    <property type="match status" value="1"/>
</dbReference>
<keyword evidence="7 9" id="KW-0030">Aminoacyl-tRNA synthetase</keyword>
<dbReference type="SUPFAM" id="SSF52374">
    <property type="entry name" value="Nucleotidylyl transferase"/>
    <property type="match status" value="1"/>
</dbReference>
<reference evidence="10" key="1">
    <citation type="journal article" date="2020" name="mSystems">
        <title>Genome- and Community-Level Interaction Insights into Carbon Utilization and Element Cycling Functions of Hydrothermarchaeota in Hydrothermal Sediment.</title>
        <authorList>
            <person name="Zhou Z."/>
            <person name="Liu Y."/>
            <person name="Xu W."/>
            <person name="Pan J."/>
            <person name="Luo Z.H."/>
            <person name="Li M."/>
        </authorList>
    </citation>
    <scope>NUCLEOTIDE SEQUENCE [LARGE SCALE GENOMIC DNA]</scope>
    <source>
        <strain evidence="10">SpSt-1233</strain>
    </source>
</reference>
<organism evidence="10">
    <name type="scientific">Eiseniibacteriota bacterium</name>
    <dbReference type="NCBI Taxonomy" id="2212470"/>
    <lineage>
        <taxon>Bacteria</taxon>
        <taxon>Candidatus Eiseniibacteriota</taxon>
    </lineage>
</organism>
<comment type="caution">
    <text evidence="10">The sequence shown here is derived from an EMBL/GenBank/DDBJ whole genome shotgun (WGS) entry which is preliminary data.</text>
</comment>
<keyword evidence="4 9" id="KW-0547">Nucleotide-binding</keyword>
<evidence type="ECO:0000313" key="10">
    <source>
        <dbReference type="EMBL" id="HER43058.1"/>
    </source>
</evidence>
<comment type="catalytic activity">
    <reaction evidence="8">
        <text>tRNA(Trp) + L-tryptophan + ATP = L-tryptophyl-tRNA(Trp) + AMP + diphosphate + H(+)</text>
        <dbReference type="Rhea" id="RHEA:24080"/>
        <dbReference type="Rhea" id="RHEA-COMP:9671"/>
        <dbReference type="Rhea" id="RHEA-COMP:9705"/>
        <dbReference type="ChEBI" id="CHEBI:15378"/>
        <dbReference type="ChEBI" id="CHEBI:30616"/>
        <dbReference type="ChEBI" id="CHEBI:33019"/>
        <dbReference type="ChEBI" id="CHEBI:57912"/>
        <dbReference type="ChEBI" id="CHEBI:78442"/>
        <dbReference type="ChEBI" id="CHEBI:78535"/>
        <dbReference type="ChEBI" id="CHEBI:456215"/>
        <dbReference type="EC" id="6.1.1.2"/>
    </reaction>
</comment>
<dbReference type="PANTHER" id="PTHR43766:SF1">
    <property type="entry name" value="TRYPTOPHAN--TRNA LIGASE, MITOCHONDRIAL"/>
    <property type="match status" value="1"/>
</dbReference>
<dbReference type="GO" id="GO:0005829">
    <property type="term" value="C:cytosol"/>
    <property type="evidence" value="ECO:0007669"/>
    <property type="project" value="TreeGrafter"/>
</dbReference>
<protein>
    <recommendedName>
        <fullName evidence="2">tryptophan--tRNA ligase</fullName>
        <ecNumber evidence="2">6.1.1.2</ecNumber>
    </recommendedName>
</protein>
<evidence type="ECO:0000256" key="9">
    <source>
        <dbReference type="RuleBase" id="RU363036"/>
    </source>
</evidence>
<evidence type="ECO:0000256" key="1">
    <source>
        <dbReference type="ARBA" id="ARBA00005594"/>
    </source>
</evidence>
<dbReference type="FunFam" id="1.10.240.10:FF:000005">
    <property type="entry name" value="Tryptophan--tRNA ligase"/>
    <property type="match status" value="1"/>
</dbReference>
<evidence type="ECO:0000256" key="6">
    <source>
        <dbReference type="ARBA" id="ARBA00022917"/>
    </source>
</evidence>
<sequence length="154" mass="17092">LLTEVPKVPGIDSVERKMSKSAGNYIALSFGEEETTAKIKSMFTDPVKIRKNDKGHPDGCVVFAFHGIYNKEGLGTVRSECEQGERGCVDCKMQLASRMNEALRPIREKRVELQGKPEIITEILRAGAARARVIAQETLAEVKDVMNLPSKEIF</sequence>